<dbReference type="InterPro" id="IPR009057">
    <property type="entry name" value="Homeodomain-like_sf"/>
</dbReference>
<evidence type="ECO:0000256" key="5">
    <source>
        <dbReference type="RuleBase" id="RU000682"/>
    </source>
</evidence>
<dbReference type="CDD" id="cd00086">
    <property type="entry name" value="homeodomain"/>
    <property type="match status" value="1"/>
</dbReference>
<dbReference type="PROSITE" id="PS00027">
    <property type="entry name" value="HOMEOBOX_1"/>
    <property type="match status" value="1"/>
</dbReference>
<keyword evidence="1 4" id="KW-0238">DNA-binding</keyword>
<dbReference type="OrthoDB" id="6159439at2759"/>
<feature type="DNA-binding region" description="Homeobox" evidence="4">
    <location>
        <begin position="199"/>
        <end position="258"/>
    </location>
</feature>
<dbReference type="GO" id="GO:0005634">
    <property type="term" value="C:nucleus"/>
    <property type="evidence" value="ECO:0007669"/>
    <property type="project" value="UniProtKB-SubCell"/>
</dbReference>
<dbReference type="Gene3D" id="1.10.10.60">
    <property type="entry name" value="Homeodomain-like"/>
    <property type="match status" value="1"/>
</dbReference>
<dbReference type="InterPro" id="IPR051000">
    <property type="entry name" value="Homeobox_DNA-bind_prot"/>
</dbReference>
<evidence type="ECO:0000256" key="4">
    <source>
        <dbReference type="PROSITE-ProRule" id="PRU00108"/>
    </source>
</evidence>
<feature type="compositionally biased region" description="Low complexity" evidence="6">
    <location>
        <begin position="278"/>
        <end position="289"/>
    </location>
</feature>
<feature type="compositionally biased region" description="Polar residues" evidence="6">
    <location>
        <begin position="154"/>
        <end position="169"/>
    </location>
</feature>
<evidence type="ECO:0000256" key="1">
    <source>
        <dbReference type="ARBA" id="ARBA00023125"/>
    </source>
</evidence>
<keyword evidence="9" id="KW-1185">Reference proteome</keyword>
<dbReference type="GO" id="GO:0030154">
    <property type="term" value="P:cell differentiation"/>
    <property type="evidence" value="ECO:0007669"/>
    <property type="project" value="TreeGrafter"/>
</dbReference>
<dbReference type="SMART" id="SM00389">
    <property type="entry name" value="HOX"/>
    <property type="match status" value="1"/>
</dbReference>
<protein>
    <recommendedName>
        <fullName evidence="7">Homeobox domain-containing protein</fullName>
    </recommendedName>
</protein>
<dbReference type="EMBL" id="QEAP01000015">
    <property type="protein sequence ID" value="TPX77764.1"/>
    <property type="molecule type" value="Genomic_DNA"/>
</dbReference>
<dbReference type="SUPFAM" id="SSF46689">
    <property type="entry name" value="Homeodomain-like"/>
    <property type="match status" value="1"/>
</dbReference>
<feature type="region of interest" description="Disordered" evidence="6">
    <location>
        <begin position="270"/>
        <end position="297"/>
    </location>
</feature>
<organism evidence="8 9">
    <name type="scientific">Chytriomyces confervae</name>
    <dbReference type="NCBI Taxonomy" id="246404"/>
    <lineage>
        <taxon>Eukaryota</taxon>
        <taxon>Fungi</taxon>
        <taxon>Fungi incertae sedis</taxon>
        <taxon>Chytridiomycota</taxon>
        <taxon>Chytridiomycota incertae sedis</taxon>
        <taxon>Chytridiomycetes</taxon>
        <taxon>Chytridiales</taxon>
        <taxon>Chytriomycetaceae</taxon>
        <taxon>Chytriomyces</taxon>
    </lineage>
</organism>
<keyword evidence="2 4" id="KW-0371">Homeobox</keyword>
<name>A0A507FN85_9FUNG</name>
<comment type="subcellular location">
    <subcellularLocation>
        <location evidence="4 5">Nucleus</location>
    </subcellularLocation>
</comment>
<gene>
    <name evidence="8" type="ORF">CcCBS67573_g01003</name>
</gene>
<dbReference type="GO" id="GO:0000981">
    <property type="term" value="F:DNA-binding transcription factor activity, RNA polymerase II-specific"/>
    <property type="evidence" value="ECO:0007669"/>
    <property type="project" value="InterPro"/>
</dbReference>
<evidence type="ECO:0000256" key="2">
    <source>
        <dbReference type="ARBA" id="ARBA00023155"/>
    </source>
</evidence>
<feature type="domain" description="Homeobox" evidence="7">
    <location>
        <begin position="197"/>
        <end position="257"/>
    </location>
</feature>
<evidence type="ECO:0000313" key="9">
    <source>
        <dbReference type="Proteomes" id="UP000320333"/>
    </source>
</evidence>
<dbReference type="PANTHER" id="PTHR24324">
    <property type="entry name" value="HOMEOBOX PROTEIN HHEX"/>
    <property type="match status" value="1"/>
</dbReference>
<evidence type="ECO:0000313" key="8">
    <source>
        <dbReference type="EMBL" id="TPX77764.1"/>
    </source>
</evidence>
<feature type="compositionally biased region" description="Low complexity" evidence="6">
    <location>
        <begin position="170"/>
        <end position="184"/>
    </location>
</feature>
<dbReference type="Pfam" id="PF00046">
    <property type="entry name" value="Homeodomain"/>
    <property type="match status" value="1"/>
</dbReference>
<reference evidence="8 9" key="1">
    <citation type="journal article" date="2019" name="Sci. Rep.">
        <title>Comparative genomics of chytrid fungi reveal insights into the obligate biotrophic and pathogenic lifestyle of Synchytrium endobioticum.</title>
        <authorList>
            <person name="van de Vossenberg B.T.L.H."/>
            <person name="Warris S."/>
            <person name="Nguyen H.D.T."/>
            <person name="van Gent-Pelzer M.P.E."/>
            <person name="Joly D.L."/>
            <person name="van de Geest H.C."/>
            <person name="Bonants P.J.M."/>
            <person name="Smith D.S."/>
            <person name="Levesque C.A."/>
            <person name="van der Lee T.A.J."/>
        </authorList>
    </citation>
    <scope>NUCLEOTIDE SEQUENCE [LARGE SCALE GENOMIC DNA]</scope>
    <source>
        <strain evidence="8 9">CBS 675.73</strain>
    </source>
</reference>
<dbReference type="PROSITE" id="PS50071">
    <property type="entry name" value="HOMEOBOX_2"/>
    <property type="match status" value="1"/>
</dbReference>
<proteinExistence type="predicted"/>
<evidence type="ECO:0000256" key="3">
    <source>
        <dbReference type="ARBA" id="ARBA00023242"/>
    </source>
</evidence>
<dbReference type="InterPro" id="IPR017970">
    <property type="entry name" value="Homeobox_CS"/>
</dbReference>
<dbReference type="GO" id="GO:0000978">
    <property type="term" value="F:RNA polymerase II cis-regulatory region sequence-specific DNA binding"/>
    <property type="evidence" value="ECO:0007669"/>
    <property type="project" value="TreeGrafter"/>
</dbReference>
<evidence type="ECO:0000256" key="6">
    <source>
        <dbReference type="SAM" id="MobiDB-lite"/>
    </source>
</evidence>
<evidence type="ECO:0000259" key="7">
    <source>
        <dbReference type="PROSITE" id="PS50071"/>
    </source>
</evidence>
<feature type="region of interest" description="Disordered" evidence="6">
    <location>
        <begin position="130"/>
        <end position="184"/>
    </location>
</feature>
<dbReference type="PANTHER" id="PTHR24324:SF9">
    <property type="entry name" value="HOMEOBOX DOMAIN-CONTAINING PROTEIN"/>
    <property type="match status" value="1"/>
</dbReference>
<accession>A0A507FN85</accession>
<comment type="caution">
    <text evidence="8">The sequence shown here is derived from an EMBL/GenBank/DDBJ whole genome shotgun (WGS) entry which is preliminary data.</text>
</comment>
<keyword evidence="3 4" id="KW-0539">Nucleus</keyword>
<dbReference type="InterPro" id="IPR001356">
    <property type="entry name" value="HD"/>
</dbReference>
<sequence>MGSPATVDDISDATLAYLFDRRQSAPEGYQPLPLTNASFDRRMSLPAANFMLPPVQSLDYEALNLASDSNSAPSTPMMIGMFNQQSLGYNPKLFSTLPEFAPFPFQMYNPNPFTAAAPLPIASANVSPSDSVSLPTFEATSPNSPNSPKYAILSATSERTPLNGPHNNAQHSSPPQQHQHHNSTNNTFTAAATAASAPTKPGKFKPTESQLSLLVGLFEKNPFPSAALRSSLADTLGVQPKQIRFWFQNRRATYKINGIHVLKPKGKKAVSQDDCAPSLSSSSSMGKLSSGEEEAELDLEPVSMDNPFFYVEKGRRNSMSVVV</sequence>
<dbReference type="AlphaFoldDB" id="A0A507FN85"/>
<feature type="compositionally biased region" description="Polar residues" evidence="6">
    <location>
        <begin position="130"/>
        <end position="147"/>
    </location>
</feature>
<dbReference type="Proteomes" id="UP000320333">
    <property type="component" value="Unassembled WGS sequence"/>
</dbReference>